<sequence length="366" mass="40577">VFASKCSRLVQLKDGAFGLVLAMDTNLVEMVRASLNWVTMILDAPSARIVLFGVHHVQHYPLFLRLVQLKDGAFGLVLAMDTNLVEMVRASLNWVTMILDAPSARIVLFGVHHVQHYPLFLDEGVHWGIQNGLQLSRSTIVYFKHNDMDSLRSTLEKIMTKNKRSKNLRRYIVAEAVYQNSGQFAPLDEIVKLKEKYHFRVILDESNSLGVLGRSERGLAEHHGVPIEKIDVVTAAMGHALATEGGFCTGNARIIDYQTLSSLGYVFSASLPPYLASAAITAIDVIDQNPELLVKMKQNIALLWKGLSDIKGMSLASNPESPIVFLKLEKSSGSTKADLLLLEKMADRALKEGALRSRFFISAGYL</sequence>
<feature type="non-terminal residue" evidence="12">
    <location>
        <position position="1"/>
    </location>
</feature>
<organism evidence="12 13">
    <name type="scientific">Brassica cretica</name>
    <name type="common">Mustard</name>
    <dbReference type="NCBI Taxonomy" id="69181"/>
    <lineage>
        <taxon>Eukaryota</taxon>
        <taxon>Viridiplantae</taxon>
        <taxon>Streptophyta</taxon>
        <taxon>Embryophyta</taxon>
        <taxon>Tracheophyta</taxon>
        <taxon>Spermatophyta</taxon>
        <taxon>Magnoliopsida</taxon>
        <taxon>eudicotyledons</taxon>
        <taxon>Gunneridae</taxon>
        <taxon>Pentapetalae</taxon>
        <taxon>rosids</taxon>
        <taxon>malvids</taxon>
        <taxon>Brassicales</taxon>
        <taxon>Brassicaceae</taxon>
        <taxon>Brassiceae</taxon>
        <taxon>Brassica</taxon>
    </lineage>
</organism>
<dbReference type="InterPro" id="IPR015422">
    <property type="entry name" value="PyrdxlP-dep_Trfase_small"/>
</dbReference>
<comment type="similarity">
    <text evidence="4">Belongs to the class-II pyridoxal-phosphate-dependent aminotransferase family.</text>
</comment>
<evidence type="ECO:0000256" key="3">
    <source>
        <dbReference type="ARBA" id="ARBA00004991"/>
    </source>
</evidence>
<evidence type="ECO:0000256" key="2">
    <source>
        <dbReference type="ARBA" id="ARBA00004760"/>
    </source>
</evidence>
<dbReference type="InterPro" id="IPR015421">
    <property type="entry name" value="PyrdxlP-dep_Trfase_major"/>
</dbReference>
<dbReference type="InterPro" id="IPR004839">
    <property type="entry name" value="Aminotransferase_I/II_large"/>
</dbReference>
<evidence type="ECO:0000256" key="1">
    <source>
        <dbReference type="ARBA" id="ARBA00001933"/>
    </source>
</evidence>
<keyword evidence="6" id="KW-0808">Transferase</keyword>
<evidence type="ECO:0000256" key="10">
    <source>
        <dbReference type="ARBA" id="ARBA00023315"/>
    </source>
</evidence>
<feature type="domain" description="Aminotransferase class I/classII large" evidence="11">
    <location>
        <begin position="118"/>
        <end position="337"/>
    </location>
</feature>
<dbReference type="Gene3D" id="3.90.1150.10">
    <property type="entry name" value="Aspartate Aminotransferase, domain 1"/>
    <property type="match status" value="1"/>
</dbReference>
<dbReference type="PANTHER" id="PTHR13693">
    <property type="entry name" value="CLASS II AMINOTRANSFERASE/8-AMINO-7-OXONONANOATE SYNTHASE"/>
    <property type="match status" value="1"/>
</dbReference>
<evidence type="ECO:0000256" key="7">
    <source>
        <dbReference type="ARBA" id="ARBA00022898"/>
    </source>
</evidence>
<accession>A0ABQ7B750</accession>
<evidence type="ECO:0000256" key="9">
    <source>
        <dbReference type="ARBA" id="ARBA00023098"/>
    </source>
</evidence>
<comment type="cofactor">
    <cofactor evidence="1">
        <name>pyridoxal 5'-phosphate</name>
        <dbReference type="ChEBI" id="CHEBI:597326"/>
    </cofactor>
</comment>
<evidence type="ECO:0000256" key="6">
    <source>
        <dbReference type="ARBA" id="ARBA00022679"/>
    </source>
</evidence>
<evidence type="ECO:0000256" key="5">
    <source>
        <dbReference type="ARBA" id="ARBA00013220"/>
    </source>
</evidence>
<protein>
    <recommendedName>
        <fullName evidence="5">serine C-palmitoyltransferase</fullName>
        <ecNumber evidence="5">2.3.1.50</ecNumber>
    </recommendedName>
</protein>
<keyword evidence="8" id="KW-0746">Sphingolipid metabolism</keyword>
<dbReference type="PANTHER" id="PTHR13693:SF2">
    <property type="entry name" value="SERINE PALMITOYLTRANSFERASE 1"/>
    <property type="match status" value="1"/>
</dbReference>
<dbReference type="SUPFAM" id="SSF53383">
    <property type="entry name" value="PLP-dependent transferases"/>
    <property type="match status" value="1"/>
</dbReference>
<dbReference type="Gene3D" id="3.40.640.10">
    <property type="entry name" value="Type I PLP-dependent aspartate aminotransferase-like (Major domain)"/>
    <property type="match status" value="1"/>
</dbReference>
<gene>
    <name evidence="12" type="ORF">DY000_02036432</name>
</gene>
<evidence type="ECO:0000313" key="12">
    <source>
        <dbReference type="EMBL" id="KAF3528011.1"/>
    </source>
</evidence>
<keyword evidence="9" id="KW-0443">Lipid metabolism</keyword>
<dbReference type="EC" id="2.3.1.50" evidence="5"/>
<dbReference type="InterPro" id="IPR015424">
    <property type="entry name" value="PyrdxlP-dep_Trfase"/>
</dbReference>
<name>A0ABQ7B750_BRACR</name>
<evidence type="ECO:0000256" key="8">
    <source>
        <dbReference type="ARBA" id="ARBA00022919"/>
    </source>
</evidence>
<dbReference type="Proteomes" id="UP000266723">
    <property type="component" value="Unassembled WGS sequence"/>
</dbReference>
<dbReference type="InterPro" id="IPR050087">
    <property type="entry name" value="AON_synthase_class-II"/>
</dbReference>
<comment type="pathway">
    <text evidence="2">Lipid metabolism; sphingolipid metabolism.</text>
</comment>
<keyword evidence="10" id="KW-0012">Acyltransferase</keyword>
<comment type="caution">
    <text evidence="12">The sequence shown here is derived from an EMBL/GenBank/DDBJ whole genome shotgun (WGS) entry which is preliminary data.</text>
</comment>
<reference evidence="12 13" key="1">
    <citation type="journal article" date="2020" name="BMC Genomics">
        <title>Intraspecific diversification of the crop wild relative Brassica cretica Lam. using demographic model selection.</title>
        <authorList>
            <person name="Kioukis A."/>
            <person name="Michalopoulou V.A."/>
            <person name="Briers L."/>
            <person name="Pirintsos S."/>
            <person name="Studholme D.J."/>
            <person name="Pavlidis P."/>
            <person name="Sarris P.F."/>
        </authorList>
    </citation>
    <scope>NUCLEOTIDE SEQUENCE [LARGE SCALE GENOMIC DNA]</scope>
    <source>
        <strain evidence="13">cv. PFS-1207/04</strain>
    </source>
</reference>
<dbReference type="Pfam" id="PF00155">
    <property type="entry name" value="Aminotran_1_2"/>
    <property type="match status" value="1"/>
</dbReference>
<keyword evidence="13" id="KW-1185">Reference proteome</keyword>
<evidence type="ECO:0000313" key="13">
    <source>
        <dbReference type="Proteomes" id="UP000266723"/>
    </source>
</evidence>
<comment type="pathway">
    <text evidence="3">Sphingolipid metabolism.</text>
</comment>
<evidence type="ECO:0000256" key="4">
    <source>
        <dbReference type="ARBA" id="ARBA00008392"/>
    </source>
</evidence>
<dbReference type="EMBL" id="QGKV02001507">
    <property type="protein sequence ID" value="KAF3528011.1"/>
    <property type="molecule type" value="Genomic_DNA"/>
</dbReference>
<evidence type="ECO:0000259" key="11">
    <source>
        <dbReference type="Pfam" id="PF00155"/>
    </source>
</evidence>
<proteinExistence type="inferred from homology"/>
<keyword evidence="7" id="KW-0663">Pyridoxal phosphate</keyword>